<accession>A0A9D9I2T0</accession>
<evidence type="ECO:0000256" key="1">
    <source>
        <dbReference type="SAM" id="Coils"/>
    </source>
</evidence>
<name>A0A9D9I2T0_9FIRM</name>
<feature type="coiled-coil region" evidence="1">
    <location>
        <begin position="7"/>
        <end position="45"/>
    </location>
</feature>
<comment type="caution">
    <text evidence="2">The sequence shown here is derived from an EMBL/GenBank/DDBJ whole genome shotgun (WGS) entry which is preliminary data.</text>
</comment>
<reference evidence="2" key="1">
    <citation type="submission" date="2020-10" db="EMBL/GenBank/DDBJ databases">
        <authorList>
            <person name="Gilroy R."/>
        </authorList>
    </citation>
    <scope>NUCLEOTIDE SEQUENCE</scope>
    <source>
        <strain evidence="2">E3-2379</strain>
    </source>
</reference>
<evidence type="ECO:0000313" key="2">
    <source>
        <dbReference type="EMBL" id="MBO8464113.1"/>
    </source>
</evidence>
<dbReference type="EMBL" id="JADIML010000264">
    <property type="protein sequence ID" value="MBO8464113.1"/>
    <property type="molecule type" value="Genomic_DNA"/>
</dbReference>
<proteinExistence type="predicted"/>
<organism evidence="2 3">
    <name type="scientific">Candidatus Scybalomonas excrementavium</name>
    <dbReference type="NCBI Taxonomy" id="2840943"/>
    <lineage>
        <taxon>Bacteria</taxon>
        <taxon>Bacillati</taxon>
        <taxon>Bacillota</taxon>
        <taxon>Clostridia</taxon>
        <taxon>Lachnospirales</taxon>
        <taxon>Lachnospiraceae</taxon>
        <taxon>Lachnospiraceae incertae sedis</taxon>
        <taxon>Candidatus Scybalomonas</taxon>
    </lineage>
</organism>
<dbReference type="AlphaFoldDB" id="A0A9D9I2T0"/>
<gene>
    <name evidence="2" type="ORF">IAC13_09300</name>
</gene>
<sequence length="305" mass="34759">MGQSNSIQEQQQKNLEFQAYINEMNQNMEQRLLALSSELKGMEDTHYFTFPDRTLLIEGRYSHLTTLSEWSLRSISKIIDSCSKAIFGAVAPNGSQTGGMETSDSIRQLQSREAYIANAAFDVVQGIVSSFNNSTSISVERKVASKPIAPGMTLFIGVENNAYSSKQFFTDEKIIQTLFVFRVFYSIKEGVSQSKLTDLQLYEDQKEIYRRKIATFGKLMDRLDPTDPSFTENIIKYENTADIMYQRLEKLNSKIEELLKPGNFHVASLKKPAKKPTSSKDMDDLKQIVQKLKVKKKKALQKKKK</sequence>
<reference evidence="2" key="2">
    <citation type="journal article" date="2021" name="PeerJ">
        <title>Extensive microbial diversity within the chicken gut microbiome revealed by metagenomics and culture.</title>
        <authorList>
            <person name="Gilroy R."/>
            <person name="Ravi A."/>
            <person name="Getino M."/>
            <person name="Pursley I."/>
            <person name="Horton D.L."/>
            <person name="Alikhan N.F."/>
            <person name="Baker D."/>
            <person name="Gharbi K."/>
            <person name="Hall N."/>
            <person name="Watson M."/>
            <person name="Adriaenssens E.M."/>
            <person name="Foster-Nyarko E."/>
            <person name="Jarju S."/>
            <person name="Secka A."/>
            <person name="Antonio M."/>
            <person name="Oren A."/>
            <person name="Chaudhuri R.R."/>
            <person name="La Ragione R."/>
            <person name="Hildebrand F."/>
            <person name="Pallen M.J."/>
        </authorList>
    </citation>
    <scope>NUCLEOTIDE SEQUENCE</scope>
    <source>
        <strain evidence="2">E3-2379</strain>
    </source>
</reference>
<protein>
    <submittedName>
        <fullName evidence="2">Uncharacterized protein</fullName>
    </submittedName>
</protein>
<keyword evidence="1" id="KW-0175">Coiled coil</keyword>
<dbReference type="Proteomes" id="UP000823618">
    <property type="component" value="Unassembled WGS sequence"/>
</dbReference>
<evidence type="ECO:0000313" key="3">
    <source>
        <dbReference type="Proteomes" id="UP000823618"/>
    </source>
</evidence>